<accession>A0A3P7JCV6</accession>
<evidence type="ECO:0000313" key="1">
    <source>
        <dbReference type="EMBL" id="VDM83461.1"/>
    </source>
</evidence>
<dbReference type="Proteomes" id="UP000270094">
    <property type="component" value="Unassembled WGS sequence"/>
</dbReference>
<protein>
    <submittedName>
        <fullName evidence="1">Uncharacterized protein</fullName>
    </submittedName>
</protein>
<keyword evidence="2" id="KW-1185">Reference proteome</keyword>
<proteinExistence type="predicted"/>
<sequence length="82" mass="8978">MATSLANVSDNSAVRGREKLRDVAAQAITKAWKHSRPATCALAKQVNGSSHSLLQDEFFNAVGHRVYGILQVNSFRKGRPQN</sequence>
<dbReference type="AlphaFoldDB" id="A0A3P7JCV6"/>
<gene>
    <name evidence="1" type="ORF">SVUK_LOCUS18459</name>
</gene>
<dbReference type="EMBL" id="UYYB01123253">
    <property type="protein sequence ID" value="VDM83461.1"/>
    <property type="molecule type" value="Genomic_DNA"/>
</dbReference>
<evidence type="ECO:0000313" key="2">
    <source>
        <dbReference type="Proteomes" id="UP000270094"/>
    </source>
</evidence>
<reference evidence="1 2" key="1">
    <citation type="submission" date="2018-11" db="EMBL/GenBank/DDBJ databases">
        <authorList>
            <consortium name="Pathogen Informatics"/>
        </authorList>
    </citation>
    <scope>NUCLEOTIDE SEQUENCE [LARGE SCALE GENOMIC DNA]</scope>
</reference>
<organism evidence="1 2">
    <name type="scientific">Strongylus vulgaris</name>
    <name type="common">Blood worm</name>
    <dbReference type="NCBI Taxonomy" id="40348"/>
    <lineage>
        <taxon>Eukaryota</taxon>
        <taxon>Metazoa</taxon>
        <taxon>Ecdysozoa</taxon>
        <taxon>Nematoda</taxon>
        <taxon>Chromadorea</taxon>
        <taxon>Rhabditida</taxon>
        <taxon>Rhabditina</taxon>
        <taxon>Rhabditomorpha</taxon>
        <taxon>Strongyloidea</taxon>
        <taxon>Strongylidae</taxon>
        <taxon>Strongylus</taxon>
    </lineage>
</organism>
<name>A0A3P7JCV6_STRVU</name>